<protein>
    <submittedName>
        <fullName evidence="1">Uncharacterized protein</fullName>
    </submittedName>
</protein>
<sequence length="76" mass="9114">MKNTLTIEQIESAKRVYEAVKQLEKKYNSLDDRKLRDIELCFADSHILMVWETEKDDWNSFEDFLISFIQQNIELG</sequence>
<proteinExistence type="predicted"/>
<dbReference type="AlphaFoldDB" id="A0A162NW84"/>
<dbReference type="RefSeq" id="WP_063262895.1">
    <property type="nucleotide sequence ID" value="NZ_LJKE01000104.1"/>
</dbReference>
<gene>
    <name evidence="1" type="ORF">B4088_5378</name>
</gene>
<comment type="caution">
    <text evidence="1">The sequence shown here is derived from an EMBL/GenBank/DDBJ whole genome shotgun (WGS) entry which is preliminary data.</text>
</comment>
<name>A0A162NW84_BACCE</name>
<evidence type="ECO:0000313" key="1">
    <source>
        <dbReference type="EMBL" id="KZD55633.1"/>
    </source>
</evidence>
<dbReference type="Proteomes" id="UP000076482">
    <property type="component" value="Unassembled WGS sequence"/>
</dbReference>
<reference evidence="1 2" key="1">
    <citation type="submission" date="2015-09" db="EMBL/GenBank/DDBJ databases">
        <title>Bacillus cereus food isolates.</title>
        <authorList>
            <person name="Boekhorst J."/>
        </authorList>
    </citation>
    <scope>NUCLEOTIDE SEQUENCE [LARGE SCALE GENOMIC DNA]</scope>
    <source>
        <strain evidence="1 2">B4088</strain>
    </source>
</reference>
<evidence type="ECO:0000313" key="2">
    <source>
        <dbReference type="Proteomes" id="UP000076482"/>
    </source>
</evidence>
<organism evidence="1 2">
    <name type="scientific">Bacillus cereus</name>
    <dbReference type="NCBI Taxonomy" id="1396"/>
    <lineage>
        <taxon>Bacteria</taxon>
        <taxon>Bacillati</taxon>
        <taxon>Bacillota</taxon>
        <taxon>Bacilli</taxon>
        <taxon>Bacillales</taxon>
        <taxon>Bacillaceae</taxon>
        <taxon>Bacillus</taxon>
        <taxon>Bacillus cereus group</taxon>
    </lineage>
</organism>
<dbReference type="EMBL" id="LJKE01000104">
    <property type="protein sequence ID" value="KZD55633.1"/>
    <property type="molecule type" value="Genomic_DNA"/>
</dbReference>
<accession>A0A162NW84</accession>
<dbReference type="PATRIC" id="fig|1396.535.peg.5940"/>